<feature type="compositionally biased region" description="Polar residues" evidence="6">
    <location>
        <begin position="313"/>
        <end position="328"/>
    </location>
</feature>
<dbReference type="Proteomes" id="UP000193689">
    <property type="component" value="Unassembled WGS sequence"/>
</dbReference>
<accession>A0A1Y2DP46</accession>
<dbReference type="RefSeq" id="XP_040713176.1">
    <property type="nucleotide sequence ID" value="XM_040858640.1"/>
</dbReference>
<keyword evidence="2" id="KW-0805">Transcription regulation</keyword>
<evidence type="ECO:0000256" key="6">
    <source>
        <dbReference type="SAM" id="MobiDB-lite"/>
    </source>
</evidence>
<gene>
    <name evidence="8" type="ORF">BCR38DRAFT_412052</name>
</gene>
<evidence type="ECO:0000256" key="5">
    <source>
        <dbReference type="ARBA" id="ARBA00023242"/>
    </source>
</evidence>
<dbReference type="InParanoid" id="A0A1Y2DP46"/>
<dbReference type="GO" id="GO:0006355">
    <property type="term" value="P:regulation of DNA-templated transcription"/>
    <property type="evidence" value="ECO:0007669"/>
    <property type="project" value="InterPro"/>
</dbReference>
<evidence type="ECO:0000256" key="4">
    <source>
        <dbReference type="ARBA" id="ARBA00023163"/>
    </source>
</evidence>
<dbReference type="GO" id="GO:0045122">
    <property type="term" value="P:aflatoxin biosynthetic process"/>
    <property type="evidence" value="ECO:0007669"/>
    <property type="project" value="InterPro"/>
</dbReference>
<feature type="region of interest" description="Disordered" evidence="6">
    <location>
        <begin position="292"/>
        <end position="328"/>
    </location>
</feature>
<protein>
    <recommendedName>
        <fullName evidence="7">Aflatoxin regulatory protein domain-containing protein</fullName>
    </recommendedName>
</protein>
<dbReference type="GO" id="GO:0046872">
    <property type="term" value="F:metal ion binding"/>
    <property type="evidence" value="ECO:0007669"/>
    <property type="project" value="UniProtKB-KW"/>
</dbReference>
<comment type="caution">
    <text evidence="8">The sequence shown here is derived from an EMBL/GenBank/DDBJ whole genome shotgun (WGS) entry which is preliminary data.</text>
</comment>
<name>A0A1Y2DP46_9PEZI</name>
<keyword evidence="9" id="KW-1185">Reference proteome</keyword>
<dbReference type="Pfam" id="PF08493">
    <property type="entry name" value="AflR"/>
    <property type="match status" value="1"/>
</dbReference>
<dbReference type="InterPro" id="IPR013700">
    <property type="entry name" value="AflR"/>
</dbReference>
<feature type="domain" description="Aflatoxin regulatory protein" evidence="7">
    <location>
        <begin position="132"/>
        <end position="227"/>
    </location>
</feature>
<dbReference type="GeneID" id="63774852"/>
<keyword evidence="3" id="KW-0238">DNA-binding</keyword>
<evidence type="ECO:0000313" key="8">
    <source>
        <dbReference type="EMBL" id="ORY60949.1"/>
    </source>
</evidence>
<evidence type="ECO:0000313" key="9">
    <source>
        <dbReference type="Proteomes" id="UP000193689"/>
    </source>
</evidence>
<sequence>MSFMPDLFSLLPTAEDDLALPNGDTAWVFETDADPAPMQMQFSDFGFTDIDIPDVPDLADLVSVQDLPEGYQTSNGSSLSVPVSRSTSTSPALFLSSSSSLPSPRFPVVVEAQPPMGQVQANLLCRSQRCGSETCLTTALRTLMTLHIAHSACLSAHREAPTVQQAWKMETVLSANKDVVASMGPILACPCSAKSLVQLLLLSICGNLIAWNSAMISADLKQQGDDPFSPAGALTAGPTQAPRARVLPQPITIGQHQINGKLGRVLHTQIMAGELRMLEGLVEALSRRFCEAPGSDGTSSTSPVATDMRNANGRPSTSRDAPSFQSKGLSYNVHRHIISSLRTRLENTRAKTFSQG</sequence>
<evidence type="ECO:0000256" key="1">
    <source>
        <dbReference type="ARBA" id="ARBA00022723"/>
    </source>
</evidence>
<dbReference type="EMBL" id="MCFJ01000011">
    <property type="protein sequence ID" value="ORY60949.1"/>
    <property type="molecule type" value="Genomic_DNA"/>
</dbReference>
<evidence type="ECO:0000256" key="3">
    <source>
        <dbReference type="ARBA" id="ARBA00023125"/>
    </source>
</evidence>
<dbReference type="OrthoDB" id="2740448at2759"/>
<dbReference type="GO" id="GO:0003677">
    <property type="term" value="F:DNA binding"/>
    <property type="evidence" value="ECO:0007669"/>
    <property type="project" value="UniProtKB-KW"/>
</dbReference>
<evidence type="ECO:0000259" key="7">
    <source>
        <dbReference type="Pfam" id="PF08493"/>
    </source>
</evidence>
<keyword evidence="1" id="KW-0479">Metal-binding</keyword>
<keyword evidence="5" id="KW-0539">Nucleus</keyword>
<reference evidence="8 9" key="1">
    <citation type="submission" date="2016-07" db="EMBL/GenBank/DDBJ databases">
        <title>Pervasive Adenine N6-methylation of Active Genes in Fungi.</title>
        <authorList>
            <consortium name="DOE Joint Genome Institute"/>
            <person name="Mondo S.J."/>
            <person name="Dannebaum R.O."/>
            <person name="Kuo R.C."/>
            <person name="Labutti K."/>
            <person name="Haridas S."/>
            <person name="Kuo A."/>
            <person name="Salamov A."/>
            <person name="Ahrendt S.R."/>
            <person name="Lipzen A."/>
            <person name="Sullivan W."/>
            <person name="Andreopoulos W.B."/>
            <person name="Clum A."/>
            <person name="Lindquist E."/>
            <person name="Daum C."/>
            <person name="Ramamoorthy G.K."/>
            <person name="Gryganskyi A."/>
            <person name="Culley D."/>
            <person name="Magnuson J.K."/>
            <person name="James T.Y."/>
            <person name="O'Malley M.A."/>
            <person name="Stajich J.E."/>
            <person name="Spatafora J.W."/>
            <person name="Visel A."/>
            <person name="Grigoriev I.V."/>
        </authorList>
    </citation>
    <scope>NUCLEOTIDE SEQUENCE [LARGE SCALE GENOMIC DNA]</scope>
    <source>
        <strain evidence="8 9">CBS 129021</strain>
    </source>
</reference>
<dbReference type="STRING" id="1141098.A0A1Y2DP46"/>
<dbReference type="AlphaFoldDB" id="A0A1Y2DP46"/>
<proteinExistence type="predicted"/>
<organism evidence="8 9">
    <name type="scientific">Pseudomassariella vexata</name>
    <dbReference type="NCBI Taxonomy" id="1141098"/>
    <lineage>
        <taxon>Eukaryota</taxon>
        <taxon>Fungi</taxon>
        <taxon>Dikarya</taxon>
        <taxon>Ascomycota</taxon>
        <taxon>Pezizomycotina</taxon>
        <taxon>Sordariomycetes</taxon>
        <taxon>Xylariomycetidae</taxon>
        <taxon>Amphisphaeriales</taxon>
        <taxon>Pseudomassariaceae</taxon>
        <taxon>Pseudomassariella</taxon>
    </lineage>
</organism>
<dbReference type="GO" id="GO:0005634">
    <property type="term" value="C:nucleus"/>
    <property type="evidence" value="ECO:0007669"/>
    <property type="project" value="InterPro"/>
</dbReference>
<evidence type="ECO:0000256" key="2">
    <source>
        <dbReference type="ARBA" id="ARBA00023015"/>
    </source>
</evidence>
<keyword evidence="4" id="KW-0804">Transcription</keyword>